<reference evidence="5 6" key="1">
    <citation type="submission" date="2020-08" db="EMBL/GenBank/DDBJ databases">
        <title>Genomic Encyclopedia of Type Strains, Phase IV (KMG-IV): sequencing the most valuable type-strain genomes for metagenomic binning, comparative biology and taxonomic classification.</title>
        <authorList>
            <person name="Goeker M."/>
        </authorList>
    </citation>
    <scope>NUCLEOTIDE SEQUENCE [LARGE SCALE GENOMIC DNA]</scope>
    <source>
        <strain evidence="5 6">DSM 27568</strain>
    </source>
</reference>
<dbReference type="PANTHER" id="PTHR23028">
    <property type="entry name" value="ACETYLTRANSFERASE"/>
    <property type="match status" value="1"/>
</dbReference>
<evidence type="ECO:0000313" key="6">
    <source>
        <dbReference type="Proteomes" id="UP000561459"/>
    </source>
</evidence>
<dbReference type="GO" id="GO:0016020">
    <property type="term" value="C:membrane"/>
    <property type="evidence" value="ECO:0007669"/>
    <property type="project" value="TreeGrafter"/>
</dbReference>
<feature type="transmembrane region" description="Helical" evidence="2">
    <location>
        <begin position="239"/>
        <end position="257"/>
    </location>
</feature>
<keyword evidence="6" id="KW-1185">Reference proteome</keyword>
<gene>
    <name evidence="5" type="ORF">GGR39_002200</name>
</gene>
<feature type="transmembrane region" description="Helical" evidence="2">
    <location>
        <begin position="320"/>
        <end position="344"/>
    </location>
</feature>
<feature type="transmembrane region" description="Helical" evidence="2">
    <location>
        <begin position="88"/>
        <end position="111"/>
    </location>
</feature>
<evidence type="ECO:0000259" key="4">
    <source>
        <dbReference type="Pfam" id="PF19040"/>
    </source>
</evidence>
<dbReference type="RefSeq" id="WP_183617155.1">
    <property type="nucleotide sequence ID" value="NZ_JACIDY010000005.1"/>
</dbReference>
<protein>
    <submittedName>
        <fullName evidence="5">Peptidoglycan/LPS O-acetylase OafA/YrhL</fullName>
    </submittedName>
</protein>
<feature type="transmembrane region" description="Helical" evidence="2">
    <location>
        <begin position="294"/>
        <end position="314"/>
    </location>
</feature>
<feature type="transmembrane region" description="Helical" evidence="2">
    <location>
        <begin position="206"/>
        <end position="227"/>
    </location>
</feature>
<dbReference type="InterPro" id="IPR043968">
    <property type="entry name" value="SGNH"/>
</dbReference>
<feature type="domain" description="Acyltransferase 3" evidence="3">
    <location>
        <begin position="24"/>
        <end position="343"/>
    </location>
</feature>
<evidence type="ECO:0000313" key="5">
    <source>
        <dbReference type="EMBL" id="MBB3940543.1"/>
    </source>
</evidence>
<feature type="domain" description="SGNH" evidence="4">
    <location>
        <begin position="425"/>
        <end position="629"/>
    </location>
</feature>
<keyword evidence="2" id="KW-0472">Membrane</keyword>
<dbReference type="InterPro" id="IPR050879">
    <property type="entry name" value="Acyltransferase_3"/>
</dbReference>
<evidence type="ECO:0000256" key="2">
    <source>
        <dbReference type="SAM" id="Phobius"/>
    </source>
</evidence>
<feature type="transmembrane region" description="Helical" evidence="2">
    <location>
        <begin position="182"/>
        <end position="200"/>
    </location>
</feature>
<feature type="transmembrane region" description="Helical" evidence="2">
    <location>
        <begin position="263"/>
        <end position="287"/>
    </location>
</feature>
<dbReference type="Pfam" id="PF01757">
    <property type="entry name" value="Acyl_transf_3"/>
    <property type="match status" value="1"/>
</dbReference>
<keyword evidence="2" id="KW-0812">Transmembrane</keyword>
<feature type="transmembrane region" description="Helical" evidence="2">
    <location>
        <begin position="56"/>
        <end position="76"/>
    </location>
</feature>
<dbReference type="AlphaFoldDB" id="A0A7W6C4B1"/>
<accession>A0A7W6C4B1</accession>
<dbReference type="Pfam" id="PF19040">
    <property type="entry name" value="SGNH"/>
    <property type="match status" value="1"/>
</dbReference>
<dbReference type="Proteomes" id="UP000561459">
    <property type="component" value="Unassembled WGS sequence"/>
</dbReference>
<feature type="transmembrane region" description="Helical" evidence="2">
    <location>
        <begin position="356"/>
        <end position="379"/>
    </location>
</feature>
<keyword evidence="2" id="KW-1133">Transmembrane helix</keyword>
<name>A0A7W6C4B1_9SPHN</name>
<feature type="region of interest" description="Disordered" evidence="1">
    <location>
        <begin position="1"/>
        <end position="21"/>
    </location>
</feature>
<evidence type="ECO:0000259" key="3">
    <source>
        <dbReference type="Pfam" id="PF01757"/>
    </source>
</evidence>
<organism evidence="5 6">
    <name type="scientific">Novosphingobium fluoreni</name>
    <dbReference type="NCBI Taxonomy" id="1391222"/>
    <lineage>
        <taxon>Bacteria</taxon>
        <taxon>Pseudomonadati</taxon>
        <taxon>Pseudomonadota</taxon>
        <taxon>Alphaproteobacteria</taxon>
        <taxon>Sphingomonadales</taxon>
        <taxon>Sphingomonadaceae</taxon>
        <taxon>Novosphingobium</taxon>
    </lineage>
</organism>
<comment type="caution">
    <text evidence="5">The sequence shown here is derived from an EMBL/GenBank/DDBJ whole genome shotgun (WGS) entry which is preliminary data.</text>
</comment>
<sequence length="634" mass="69088">MSTALEPVVPHTVSRPSSGVKHRPEIDGLRALAILPILLHHCGVTALRGGFTGVDIFFVISGYLITGIIQAELAAGSFSLTSFYRRRIVRILPALTLMIVVVLSLGCIILLPKPLRDLGRSAAATAAFGSNIYFYTTVDYFYSDLKPLVHTWSLAVEEQFYLLYPILLLALRGLERRRLVQVLMGISATSILTGLYYAVFDPGGGFYLLPARIWELLLGGLVALGVFPKLPQVVRTVAVWGALVVIVASVFAIKSTWPFPVPFAFPVAGSAALLIAYAPGTGAAGLLSLRPLRWIGLISYSLYIWHRPIIAFYLQGRSEIIGSADIAILVTLSFMAAILSYFLVERPALRRWRNGTGLMPHMIALGGLVAIAAAGLIIAKQAERIKHLPPDVTRVAGYLQFDKTPAGRAQYATGHCFHLPYTTPNDTACLQMASDRANVLLVGDSHAGQLSQELRRAIAPANMLQATAAGCRPTIQGKGLRSCRGIVIAALEEVDVSRLQGVVIAGRWFDTDRPLLIETIRRLQQRGARRIVVVGPMVEYSADFPDLLARSMLDHDFGRMENAREADRRPLDAAMRQDVIATGARYVSHFDIECPGGRCRLFTADGGPIHIDHSHLTPLASVPVARAIAREISR</sequence>
<feature type="transmembrane region" description="Helical" evidence="2">
    <location>
        <begin position="149"/>
        <end position="170"/>
    </location>
</feature>
<dbReference type="GO" id="GO:0009103">
    <property type="term" value="P:lipopolysaccharide biosynthetic process"/>
    <property type="evidence" value="ECO:0007669"/>
    <property type="project" value="TreeGrafter"/>
</dbReference>
<dbReference type="InterPro" id="IPR002656">
    <property type="entry name" value="Acyl_transf_3_dom"/>
</dbReference>
<dbReference type="PANTHER" id="PTHR23028:SF53">
    <property type="entry name" value="ACYL_TRANSF_3 DOMAIN-CONTAINING PROTEIN"/>
    <property type="match status" value="1"/>
</dbReference>
<evidence type="ECO:0000256" key="1">
    <source>
        <dbReference type="SAM" id="MobiDB-lite"/>
    </source>
</evidence>
<dbReference type="GO" id="GO:0016747">
    <property type="term" value="F:acyltransferase activity, transferring groups other than amino-acyl groups"/>
    <property type="evidence" value="ECO:0007669"/>
    <property type="project" value="InterPro"/>
</dbReference>
<dbReference type="EMBL" id="JACIDY010000005">
    <property type="protein sequence ID" value="MBB3940543.1"/>
    <property type="molecule type" value="Genomic_DNA"/>
</dbReference>
<proteinExistence type="predicted"/>